<protein>
    <submittedName>
        <fullName evidence="2">Uncharacterized protein</fullName>
    </submittedName>
</protein>
<feature type="compositionally biased region" description="Basic and acidic residues" evidence="1">
    <location>
        <begin position="10"/>
        <end position="24"/>
    </location>
</feature>
<sequence length="328" mass="36474">MRRSNKKIKRTPENSPEGKSKEYSMDVEMISELEEMMVESQPIVQPRPQVHHVTYSHMEAGTTELPKVWSLPVGGLVAASPEVWKYVSGNKGDAPNKDSNEPKSKGEGPVTTRKKNGKEVNQKTGESSCVGNEVNKEGANHGSRFEILNLDQDMETEDEILDLNHTTIIKESLVNESDNIVKGAINLGEDSADGQKEIYLGNNESNEIEAELGGQLRVDAQGFRGGIWLLRREKIVQVTILDNHTRYITVEIKKKEEEPWMFSAIYASPNSTFRKELWRYLENIGDYDLKKARSGGSVVGGGGGQADVGWRSEGRVRLMWVEVGGGAE</sequence>
<feature type="region of interest" description="Disordered" evidence="1">
    <location>
        <begin position="89"/>
        <end position="137"/>
    </location>
</feature>
<evidence type="ECO:0000256" key="1">
    <source>
        <dbReference type="SAM" id="MobiDB-lite"/>
    </source>
</evidence>
<feature type="region of interest" description="Disordered" evidence="1">
    <location>
        <begin position="1"/>
        <end position="24"/>
    </location>
</feature>
<evidence type="ECO:0000313" key="3">
    <source>
        <dbReference type="Proteomes" id="UP000596660"/>
    </source>
</evidence>
<reference evidence="2" key="2">
    <citation type="submission" date="2021-03" db="UniProtKB">
        <authorList>
            <consortium name="EnsemblPlants"/>
        </authorList>
    </citation>
    <scope>IDENTIFICATION</scope>
</reference>
<dbReference type="PANTHER" id="PTHR35218">
    <property type="entry name" value="RNASE H DOMAIN-CONTAINING PROTEIN"/>
    <property type="match status" value="1"/>
</dbReference>
<proteinExistence type="predicted"/>
<dbReference type="AlphaFoldDB" id="A0A803MVB6"/>
<keyword evidence="3" id="KW-1185">Reference proteome</keyword>
<evidence type="ECO:0000313" key="2">
    <source>
        <dbReference type="EnsemblPlants" id="AUR62035843-RA:cds"/>
    </source>
</evidence>
<reference evidence="2" key="1">
    <citation type="journal article" date="2017" name="Nature">
        <title>The genome of Chenopodium quinoa.</title>
        <authorList>
            <person name="Jarvis D.E."/>
            <person name="Ho Y.S."/>
            <person name="Lightfoot D.J."/>
            <person name="Schmoeckel S.M."/>
            <person name="Li B."/>
            <person name="Borm T.J.A."/>
            <person name="Ohyanagi H."/>
            <person name="Mineta K."/>
            <person name="Michell C.T."/>
            <person name="Saber N."/>
            <person name="Kharbatia N.M."/>
            <person name="Rupper R.R."/>
            <person name="Sharp A.R."/>
            <person name="Dally N."/>
            <person name="Boughton B.A."/>
            <person name="Woo Y.H."/>
            <person name="Gao G."/>
            <person name="Schijlen E.G.W.M."/>
            <person name="Guo X."/>
            <person name="Momin A.A."/>
            <person name="Negrao S."/>
            <person name="Al-Babili S."/>
            <person name="Gehring C."/>
            <person name="Roessner U."/>
            <person name="Jung C."/>
            <person name="Murphy K."/>
            <person name="Arold S.T."/>
            <person name="Gojobori T."/>
            <person name="van der Linden C.G."/>
            <person name="van Loo E.N."/>
            <person name="Jellen E.N."/>
            <person name="Maughan P.J."/>
            <person name="Tester M."/>
        </authorList>
    </citation>
    <scope>NUCLEOTIDE SEQUENCE [LARGE SCALE GENOMIC DNA]</scope>
    <source>
        <strain evidence="2">cv. PI 614886</strain>
    </source>
</reference>
<dbReference type="EnsemblPlants" id="AUR62035843-RA">
    <property type="protein sequence ID" value="AUR62035843-RA:cds"/>
    <property type="gene ID" value="AUR62035843"/>
</dbReference>
<dbReference type="Gramene" id="AUR62035843-RA">
    <property type="protein sequence ID" value="AUR62035843-RA:cds"/>
    <property type="gene ID" value="AUR62035843"/>
</dbReference>
<accession>A0A803MVB6</accession>
<feature type="compositionally biased region" description="Basic and acidic residues" evidence="1">
    <location>
        <begin position="94"/>
        <end position="106"/>
    </location>
</feature>
<organism evidence="2 3">
    <name type="scientific">Chenopodium quinoa</name>
    <name type="common">Quinoa</name>
    <dbReference type="NCBI Taxonomy" id="63459"/>
    <lineage>
        <taxon>Eukaryota</taxon>
        <taxon>Viridiplantae</taxon>
        <taxon>Streptophyta</taxon>
        <taxon>Embryophyta</taxon>
        <taxon>Tracheophyta</taxon>
        <taxon>Spermatophyta</taxon>
        <taxon>Magnoliopsida</taxon>
        <taxon>eudicotyledons</taxon>
        <taxon>Gunneridae</taxon>
        <taxon>Pentapetalae</taxon>
        <taxon>Caryophyllales</taxon>
        <taxon>Chenopodiaceae</taxon>
        <taxon>Chenopodioideae</taxon>
        <taxon>Atripliceae</taxon>
        <taxon>Chenopodium</taxon>
    </lineage>
</organism>
<dbReference type="Proteomes" id="UP000596660">
    <property type="component" value="Unplaced"/>
</dbReference>
<name>A0A803MVB6_CHEQI</name>
<dbReference type="PANTHER" id="PTHR35218:SF9">
    <property type="entry name" value="ENDONUCLEASE_EXONUCLEASE_PHOSPHATASE DOMAIN-CONTAINING PROTEIN"/>
    <property type="match status" value="1"/>
</dbReference>